<dbReference type="AlphaFoldDB" id="A0A841RFZ4"/>
<name>A0A841RFZ4_9SPIO</name>
<sequence length="101" mass="11870">MYGLSEETVKQLTSIFQNRKEIEKVILYGSRAKGNYREGSDIDLTAFGRNLTLKTIYNIEEEIEELLLPYHIDLSIYDQIDNKDLIEHIKRVGKVFFKRSL</sequence>
<organism evidence="2 3">
    <name type="scientific">Spirochaeta isovalerica</name>
    <dbReference type="NCBI Taxonomy" id="150"/>
    <lineage>
        <taxon>Bacteria</taxon>
        <taxon>Pseudomonadati</taxon>
        <taxon>Spirochaetota</taxon>
        <taxon>Spirochaetia</taxon>
        <taxon>Spirochaetales</taxon>
        <taxon>Spirochaetaceae</taxon>
        <taxon>Spirochaeta</taxon>
    </lineage>
</organism>
<dbReference type="InterPro" id="IPR043519">
    <property type="entry name" value="NT_sf"/>
</dbReference>
<proteinExistence type="predicted"/>
<dbReference type="SUPFAM" id="SSF81301">
    <property type="entry name" value="Nucleotidyltransferase"/>
    <property type="match status" value="1"/>
</dbReference>
<dbReference type="Proteomes" id="UP000587760">
    <property type="component" value="Unassembled WGS sequence"/>
</dbReference>
<dbReference type="RefSeq" id="WP_184748370.1">
    <property type="nucleotide sequence ID" value="NZ_JACHGJ010000009.1"/>
</dbReference>
<dbReference type="EMBL" id="JACHGJ010000009">
    <property type="protein sequence ID" value="MBB6482137.1"/>
    <property type="molecule type" value="Genomic_DNA"/>
</dbReference>
<keyword evidence="3" id="KW-1185">Reference proteome</keyword>
<evidence type="ECO:0000259" key="1">
    <source>
        <dbReference type="Pfam" id="PF18765"/>
    </source>
</evidence>
<dbReference type="InterPro" id="IPR052548">
    <property type="entry name" value="Type_VII_TA_antitoxin"/>
</dbReference>
<accession>A0A841RFZ4</accession>
<reference evidence="2 3" key="1">
    <citation type="submission" date="2020-08" db="EMBL/GenBank/DDBJ databases">
        <title>Genomic Encyclopedia of Type Strains, Phase IV (KMG-IV): sequencing the most valuable type-strain genomes for metagenomic binning, comparative biology and taxonomic classification.</title>
        <authorList>
            <person name="Goeker M."/>
        </authorList>
    </citation>
    <scope>NUCLEOTIDE SEQUENCE [LARGE SCALE GENOMIC DNA]</scope>
    <source>
        <strain evidence="2 3">DSM 2461</strain>
    </source>
</reference>
<gene>
    <name evidence="2" type="ORF">HNR50_003825</name>
</gene>
<dbReference type="GO" id="GO:0016740">
    <property type="term" value="F:transferase activity"/>
    <property type="evidence" value="ECO:0007669"/>
    <property type="project" value="UniProtKB-KW"/>
</dbReference>
<dbReference type="Gene3D" id="3.30.460.10">
    <property type="entry name" value="Beta Polymerase, domain 2"/>
    <property type="match status" value="1"/>
</dbReference>
<evidence type="ECO:0000313" key="2">
    <source>
        <dbReference type="EMBL" id="MBB6482137.1"/>
    </source>
</evidence>
<evidence type="ECO:0000313" key="3">
    <source>
        <dbReference type="Proteomes" id="UP000587760"/>
    </source>
</evidence>
<protein>
    <submittedName>
        <fullName evidence="2">Putative nucleotidyltransferase</fullName>
    </submittedName>
</protein>
<dbReference type="PANTHER" id="PTHR33933:SF1">
    <property type="entry name" value="PROTEIN ADENYLYLTRANSFERASE MNTA-RELATED"/>
    <property type="match status" value="1"/>
</dbReference>
<comment type="caution">
    <text evidence="2">The sequence shown here is derived from an EMBL/GenBank/DDBJ whole genome shotgun (WGS) entry which is preliminary data.</text>
</comment>
<keyword evidence="2" id="KW-0808">Transferase</keyword>
<dbReference type="InterPro" id="IPR041633">
    <property type="entry name" value="Polbeta"/>
</dbReference>
<feature type="domain" description="Polymerase beta nucleotidyltransferase" evidence="1">
    <location>
        <begin position="10"/>
        <end position="100"/>
    </location>
</feature>
<dbReference type="CDD" id="cd05403">
    <property type="entry name" value="NT_KNTase_like"/>
    <property type="match status" value="1"/>
</dbReference>
<dbReference type="PANTHER" id="PTHR33933">
    <property type="entry name" value="NUCLEOTIDYLTRANSFERASE"/>
    <property type="match status" value="1"/>
</dbReference>
<dbReference type="Pfam" id="PF18765">
    <property type="entry name" value="Polbeta"/>
    <property type="match status" value="1"/>
</dbReference>